<gene>
    <name evidence="1" type="ORF">SCF082_LOCUS25474</name>
</gene>
<accession>A0ABP0M2R1</accession>
<reference evidence="1 2" key="1">
    <citation type="submission" date="2024-02" db="EMBL/GenBank/DDBJ databases">
        <authorList>
            <person name="Chen Y."/>
            <person name="Shah S."/>
            <person name="Dougan E. K."/>
            <person name="Thang M."/>
            <person name="Chan C."/>
        </authorList>
    </citation>
    <scope>NUCLEOTIDE SEQUENCE [LARGE SCALE GENOMIC DNA]</scope>
</reference>
<dbReference type="EMBL" id="CAXAMM010019113">
    <property type="protein sequence ID" value="CAK9044977.1"/>
    <property type="molecule type" value="Genomic_DNA"/>
</dbReference>
<dbReference type="Proteomes" id="UP001642464">
    <property type="component" value="Unassembled WGS sequence"/>
</dbReference>
<proteinExistence type="predicted"/>
<evidence type="ECO:0000313" key="1">
    <source>
        <dbReference type="EMBL" id="CAK9044977.1"/>
    </source>
</evidence>
<protein>
    <submittedName>
        <fullName evidence="1">Voltage-dependent T-type calcium channel subunit alpha-1H</fullName>
    </submittedName>
</protein>
<evidence type="ECO:0000313" key="2">
    <source>
        <dbReference type="Proteomes" id="UP001642464"/>
    </source>
</evidence>
<name>A0ABP0M2R1_9DINO</name>
<organism evidence="1 2">
    <name type="scientific">Durusdinium trenchii</name>
    <dbReference type="NCBI Taxonomy" id="1381693"/>
    <lineage>
        <taxon>Eukaryota</taxon>
        <taxon>Sar</taxon>
        <taxon>Alveolata</taxon>
        <taxon>Dinophyceae</taxon>
        <taxon>Suessiales</taxon>
        <taxon>Symbiodiniaceae</taxon>
        <taxon>Durusdinium</taxon>
    </lineage>
</organism>
<keyword evidence="2" id="KW-1185">Reference proteome</keyword>
<comment type="caution">
    <text evidence="1">The sequence shown here is derived from an EMBL/GenBank/DDBJ whole genome shotgun (WGS) entry which is preliminary data.</text>
</comment>
<sequence length="541" mass="61791">MRKPQIMTQLWEAVLKECRQRPNMDGQPNFWSALRRLRKVNVSPCFRMCRQESQCNSSAQAEILEYCEMDPYVHRTGWGKRDEHGPVIWQHCSTAAVGHGAKNWWFEVQNFDLNQNAPDQACDVMVRPEVSGQMHDRSMDAMSIRWIKTLAPGDALVEQSSHHFFHRAAALLFGSFAGPAWNHFFYNETPVLARHQCRKNFPKAGDSTYACFQDHDGIGQENMMIWRKEKDGRGFRMVLVYSTPGDKWAKWASEFFKVMAQTTHRALEYYANRPGLKLMRAADANLYIILSLQNFRRGPPLLPAKPDEPEVITMSHERFGTSTWRRYSLRCSDFRCAQYLRKLTEGLGLPMETFDQLDGQPLVPYQCVVPRARWEEVRHRVLEVMRSQKSAYRFANGGRTAPSLIEEASAHFAVDASGQDQCSKELPTKVVVRKTFLEVDEEACMPSIKRSKSGGDASVLAAWQPAGSLLVEAGLRSNLLALMYRQRTLSWRASYASVPPELKQHVSYHANFKVGRKPKIAALQGMKVWRSTDCATNGSWG</sequence>